<dbReference type="GO" id="GO:0005524">
    <property type="term" value="F:ATP binding"/>
    <property type="evidence" value="ECO:0007669"/>
    <property type="project" value="UniProtKB-KW"/>
</dbReference>
<evidence type="ECO:0000256" key="4">
    <source>
        <dbReference type="ARBA" id="ARBA00022496"/>
    </source>
</evidence>
<evidence type="ECO:0000313" key="11">
    <source>
        <dbReference type="EMBL" id="SFA89838.1"/>
    </source>
</evidence>
<evidence type="ECO:0000256" key="8">
    <source>
        <dbReference type="ARBA" id="ARBA00023065"/>
    </source>
</evidence>
<evidence type="ECO:0000256" key="2">
    <source>
        <dbReference type="ARBA" id="ARBA00022448"/>
    </source>
</evidence>
<dbReference type="PANTHER" id="PTHR42771:SF4">
    <property type="entry name" value="IRON(3+)-HYDROXAMATE IMPORT ATP-BINDING PROTEIN FHUC"/>
    <property type="match status" value="1"/>
</dbReference>
<protein>
    <submittedName>
        <fullName evidence="11">Iron complex transport system ATP-binding protein</fullName>
    </submittedName>
</protein>
<sequence>MMELKTANLKVAIDGKEILHGISAAFPAGRRTAIIGPNGAGKSTLLKALAAINTDYDGKVLLAGQEIRQLGRKEIAKKIGILPQGATAPPDTTVQQLVDYGRFPYRSLFSRDVKADREVVEWAMKATHVEQLAQRQVQTLSGGERQRVFLAMVLAQQPEILLLDEPTTYLDIAHQLEVMDIVARLNSEYKMTIIMVLHDINHALQYADEIMIVKDGELKAQGLPHEVMTVESLADTFGVRADIFTNSQGKTVLSPIELVK</sequence>
<dbReference type="GO" id="GO:0005886">
    <property type="term" value="C:plasma membrane"/>
    <property type="evidence" value="ECO:0007669"/>
    <property type="project" value="UniProtKB-SubCell"/>
</dbReference>
<dbReference type="InterPro" id="IPR003593">
    <property type="entry name" value="AAA+_ATPase"/>
</dbReference>
<dbReference type="PANTHER" id="PTHR42771">
    <property type="entry name" value="IRON(3+)-HYDROXAMATE IMPORT ATP-BINDING PROTEIN FHUC"/>
    <property type="match status" value="1"/>
</dbReference>
<feature type="domain" description="ABC transporter" evidence="10">
    <location>
        <begin position="4"/>
        <end position="240"/>
    </location>
</feature>
<dbReference type="SUPFAM" id="SSF52540">
    <property type="entry name" value="P-loop containing nucleoside triphosphate hydrolases"/>
    <property type="match status" value="1"/>
</dbReference>
<keyword evidence="2" id="KW-0813">Transport</keyword>
<dbReference type="InterPro" id="IPR051535">
    <property type="entry name" value="Siderophore_ABC-ATPase"/>
</dbReference>
<accession>A0A1I0WNQ9</accession>
<dbReference type="PROSITE" id="PS50893">
    <property type="entry name" value="ABC_TRANSPORTER_2"/>
    <property type="match status" value="1"/>
</dbReference>
<dbReference type="EMBL" id="FOJX01000003">
    <property type="protein sequence ID" value="SFA89838.1"/>
    <property type="molecule type" value="Genomic_DNA"/>
</dbReference>
<organism evidence="11 12">
    <name type="scientific">Selenomonas ruminantium</name>
    <dbReference type="NCBI Taxonomy" id="971"/>
    <lineage>
        <taxon>Bacteria</taxon>
        <taxon>Bacillati</taxon>
        <taxon>Bacillota</taxon>
        <taxon>Negativicutes</taxon>
        <taxon>Selenomonadales</taxon>
        <taxon>Selenomonadaceae</taxon>
        <taxon>Selenomonas</taxon>
    </lineage>
</organism>
<gene>
    <name evidence="11" type="ORF">SAMN05216587_103126</name>
</gene>
<dbReference type="Pfam" id="PF00005">
    <property type="entry name" value="ABC_tran"/>
    <property type="match status" value="1"/>
</dbReference>
<dbReference type="GO" id="GO:0016887">
    <property type="term" value="F:ATP hydrolysis activity"/>
    <property type="evidence" value="ECO:0007669"/>
    <property type="project" value="InterPro"/>
</dbReference>
<evidence type="ECO:0000313" key="12">
    <source>
        <dbReference type="Proteomes" id="UP000183843"/>
    </source>
</evidence>
<proteinExistence type="predicted"/>
<comment type="subcellular location">
    <subcellularLocation>
        <location evidence="1">Cell membrane</location>
        <topology evidence="1">Peripheral membrane protein</topology>
    </subcellularLocation>
</comment>
<dbReference type="AlphaFoldDB" id="A0A1I0WNQ9"/>
<name>A0A1I0WNQ9_SELRU</name>
<dbReference type="FunFam" id="3.40.50.300:FF:000134">
    <property type="entry name" value="Iron-enterobactin ABC transporter ATP-binding protein"/>
    <property type="match status" value="1"/>
</dbReference>
<dbReference type="PROSITE" id="PS00211">
    <property type="entry name" value="ABC_TRANSPORTER_1"/>
    <property type="match status" value="1"/>
</dbReference>
<dbReference type="InterPro" id="IPR017871">
    <property type="entry name" value="ABC_transporter-like_CS"/>
</dbReference>
<keyword evidence="8" id="KW-0406">Ion transport</keyword>
<dbReference type="GO" id="GO:0006826">
    <property type="term" value="P:iron ion transport"/>
    <property type="evidence" value="ECO:0007669"/>
    <property type="project" value="UniProtKB-KW"/>
</dbReference>
<dbReference type="SMART" id="SM00382">
    <property type="entry name" value="AAA"/>
    <property type="match status" value="1"/>
</dbReference>
<evidence type="ECO:0000256" key="3">
    <source>
        <dbReference type="ARBA" id="ARBA00022475"/>
    </source>
</evidence>
<dbReference type="InterPro" id="IPR027417">
    <property type="entry name" value="P-loop_NTPase"/>
</dbReference>
<keyword evidence="5" id="KW-0547">Nucleotide-binding</keyword>
<dbReference type="Proteomes" id="UP000183843">
    <property type="component" value="Unassembled WGS sequence"/>
</dbReference>
<dbReference type="CDD" id="cd03214">
    <property type="entry name" value="ABC_Iron-Siderophores_B12_Hemin"/>
    <property type="match status" value="1"/>
</dbReference>
<keyword evidence="7" id="KW-0408">Iron</keyword>
<evidence type="ECO:0000256" key="5">
    <source>
        <dbReference type="ARBA" id="ARBA00022741"/>
    </source>
</evidence>
<dbReference type="Gene3D" id="3.40.50.300">
    <property type="entry name" value="P-loop containing nucleotide triphosphate hydrolases"/>
    <property type="match status" value="1"/>
</dbReference>
<evidence type="ECO:0000256" key="9">
    <source>
        <dbReference type="ARBA" id="ARBA00023136"/>
    </source>
</evidence>
<dbReference type="InterPro" id="IPR003439">
    <property type="entry name" value="ABC_transporter-like_ATP-bd"/>
</dbReference>
<evidence type="ECO:0000259" key="10">
    <source>
        <dbReference type="PROSITE" id="PS50893"/>
    </source>
</evidence>
<keyword evidence="9" id="KW-0472">Membrane</keyword>
<evidence type="ECO:0000256" key="7">
    <source>
        <dbReference type="ARBA" id="ARBA00023004"/>
    </source>
</evidence>
<keyword evidence="6 11" id="KW-0067">ATP-binding</keyword>
<keyword evidence="4" id="KW-0410">Iron transport</keyword>
<evidence type="ECO:0000256" key="1">
    <source>
        <dbReference type="ARBA" id="ARBA00004202"/>
    </source>
</evidence>
<reference evidence="11 12" key="1">
    <citation type="submission" date="2016-10" db="EMBL/GenBank/DDBJ databases">
        <authorList>
            <person name="de Groot N.N."/>
        </authorList>
    </citation>
    <scope>NUCLEOTIDE SEQUENCE [LARGE SCALE GENOMIC DNA]</scope>
    <source>
        <strain evidence="11 12">L14</strain>
    </source>
</reference>
<evidence type="ECO:0000256" key="6">
    <source>
        <dbReference type="ARBA" id="ARBA00022840"/>
    </source>
</evidence>
<keyword evidence="3" id="KW-1003">Cell membrane</keyword>